<keyword evidence="1" id="KW-1133">Transmembrane helix</keyword>
<reference evidence="2" key="1">
    <citation type="submission" date="2014-12" db="EMBL/GenBank/DDBJ databases">
        <authorList>
            <person name="Hall J."/>
        </authorList>
    </citation>
    <scope>NUCLEOTIDE SEQUENCE [LARGE SCALE GENOMIC DNA]</scope>
    <source>
        <strain evidence="2">SBW25</strain>
        <plasmid evidence="2">pQBR55</plasmid>
    </source>
</reference>
<proteinExistence type="predicted"/>
<feature type="transmembrane region" description="Helical" evidence="1">
    <location>
        <begin position="6"/>
        <end position="28"/>
    </location>
</feature>
<name>A0A0G4E5N6_PSEFS</name>
<organism evidence="2">
    <name type="scientific">Pseudomonas fluorescens (strain SBW25)</name>
    <dbReference type="NCBI Taxonomy" id="216595"/>
    <lineage>
        <taxon>Bacteria</taxon>
        <taxon>Pseudomonadati</taxon>
        <taxon>Pseudomonadota</taxon>
        <taxon>Gammaproteobacteria</taxon>
        <taxon>Pseudomonadales</taxon>
        <taxon>Pseudomonadaceae</taxon>
        <taxon>Pseudomonas</taxon>
    </lineage>
</organism>
<reference evidence="2" key="2">
    <citation type="submission" date="2015-06" db="EMBL/GenBank/DDBJ databases">
        <title>Environmentally co-occuring mercury resistance plasmids are genetically and phenotypically diverse and confer variable context-dependent fitness effects.</title>
        <authorList>
            <person name="Hall J.P.J."/>
            <person name="Harrison E."/>
            <person name="Lilley A.K."/>
            <person name="Paterson S."/>
            <person name="Spiers A.J."/>
            <person name="Brockhurst M.A."/>
        </authorList>
    </citation>
    <scope>NUCLEOTIDE SEQUENCE [LARGE SCALE GENOMIC DNA]</scope>
    <source>
        <strain evidence="2">SBW25</strain>
        <plasmid evidence="2">pQBR55</plasmid>
    </source>
</reference>
<gene>
    <name evidence="2" type="ORF">PQBR55_0141</name>
</gene>
<evidence type="ECO:0000256" key="1">
    <source>
        <dbReference type="SAM" id="Phobius"/>
    </source>
</evidence>
<sequence>MMSPLGIYVTSTMLFTIGVIGAAFWLAYHLDERKKTR</sequence>
<evidence type="ECO:0000313" key="2">
    <source>
        <dbReference type="EMBL" id="CEK42520.1"/>
    </source>
</evidence>
<keyword evidence="2" id="KW-0614">Plasmid</keyword>
<dbReference type="AlphaFoldDB" id="A0A0G4E5N6"/>
<protein>
    <submittedName>
        <fullName evidence="2">Uncharacterized protein</fullName>
    </submittedName>
</protein>
<accession>A0A0G4E5N6</accession>
<dbReference type="EMBL" id="LN713927">
    <property type="protein sequence ID" value="CEK42520.1"/>
    <property type="molecule type" value="Genomic_DNA"/>
</dbReference>
<keyword evidence="1" id="KW-0472">Membrane</keyword>
<geneLocation type="plasmid" evidence="2">
    <name>pQBR55</name>
</geneLocation>
<keyword evidence="1" id="KW-0812">Transmembrane</keyword>